<evidence type="ECO:0000313" key="3">
    <source>
        <dbReference type="Proteomes" id="UP000321464"/>
    </source>
</evidence>
<comment type="caution">
    <text evidence="2">The sequence shown here is derived from an EMBL/GenBank/DDBJ whole genome shotgun (WGS) entry which is preliminary data.</text>
</comment>
<dbReference type="RefSeq" id="WP_147161164.1">
    <property type="nucleotide sequence ID" value="NZ_BJYR01000028.1"/>
</dbReference>
<dbReference type="OrthoDB" id="3035290at2"/>
<dbReference type="EMBL" id="BJYR01000028">
    <property type="protein sequence ID" value="GEO01847.1"/>
    <property type="molecule type" value="Genomic_DNA"/>
</dbReference>
<organism evidence="2 3">
    <name type="scientific">Novosphingobium sediminis</name>
    <dbReference type="NCBI Taxonomy" id="707214"/>
    <lineage>
        <taxon>Bacteria</taxon>
        <taxon>Pseudomonadati</taxon>
        <taxon>Pseudomonadota</taxon>
        <taxon>Alphaproteobacteria</taxon>
        <taxon>Sphingomonadales</taxon>
        <taxon>Sphingomonadaceae</taxon>
        <taxon>Novosphingobium</taxon>
    </lineage>
</organism>
<keyword evidence="3" id="KW-1185">Reference proteome</keyword>
<dbReference type="Pfam" id="PF15611">
    <property type="entry name" value="EH_Signature"/>
    <property type="match status" value="1"/>
</dbReference>
<dbReference type="InterPro" id="IPR028943">
    <property type="entry name" value="ZorC_EH_Signature_dom"/>
</dbReference>
<gene>
    <name evidence="2" type="ORF">NSE01_36790</name>
</gene>
<name>A0A512AQJ9_9SPHN</name>
<dbReference type="Proteomes" id="UP000321464">
    <property type="component" value="Unassembled WGS sequence"/>
</dbReference>
<evidence type="ECO:0000313" key="2">
    <source>
        <dbReference type="EMBL" id="GEO01847.1"/>
    </source>
</evidence>
<proteinExistence type="predicted"/>
<sequence>MDPSQLSRRDLRRLVQDMWGDPRCNAIAASALTAASASGAKSIERTLISAYLRYFPVEHPVFPALAEAVSGFAEQHDWPWRERGRNWRLWDPQNGPTALAEALIRSNDPTTALRDAGLDGDLAQGEFALVAVAAACRVVAEMRGAEAQSAGRKIISLSAAFPTAQLDGLVLKALLAPWRSQKPPKPYLDQLLDYLVKKFGDPRFRQARWQTLAEDMKDANAAQLVMLVRGWLTERTVREFFDIIAATTTDPKQWAARQEFWLAYLDEGVIGDAWFAFGRQAEAMARSVIKEGQFGRIVGGGADANQSALVMAIKDLRVVEWSNNGSCRFWHKDDRKSPTLYKPEYIGTLFRDMNGSRGFEKYFAAIPHQSGWQSNFARFIFSHTGIRHPRWGEGYSTARWY</sequence>
<evidence type="ECO:0000259" key="1">
    <source>
        <dbReference type="Pfam" id="PF15611"/>
    </source>
</evidence>
<accession>A0A512AQJ9</accession>
<feature type="domain" description="Zorya protein ZorC EH" evidence="1">
    <location>
        <begin position="45"/>
        <end position="378"/>
    </location>
</feature>
<dbReference type="AlphaFoldDB" id="A0A512AQJ9"/>
<reference evidence="2 3" key="1">
    <citation type="submission" date="2019-07" db="EMBL/GenBank/DDBJ databases">
        <title>Whole genome shotgun sequence of Novosphingobium sediminis NBRC 106119.</title>
        <authorList>
            <person name="Hosoyama A."/>
            <person name="Uohara A."/>
            <person name="Ohji S."/>
            <person name="Ichikawa N."/>
        </authorList>
    </citation>
    <scope>NUCLEOTIDE SEQUENCE [LARGE SCALE GENOMIC DNA]</scope>
    <source>
        <strain evidence="2 3">NBRC 106119</strain>
    </source>
</reference>
<protein>
    <recommendedName>
        <fullName evidence="1">Zorya protein ZorC EH domain-containing protein</fullName>
    </recommendedName>
</protein>